<dbReference type="AlphaFoldDB" id="A0A370HZV2"/>
<accession>A0A370HZV2</accession>
<dbReference type="Proteomes" id="UP000254869">
    <property type="component" value="Unassembled WGS sequence"/>
</dbReference>
<dbReference type="PROSITE" id="PS51257">
    <property type="entry name" value="PROKAR_LIPOPROTEIN"/>
    <property type="match status" value="1"/>
</dbReference>
<name>A0A370HZV2_9NOCA</name>
<comment type="caution">
    <text evidence="1">The sequence shown here is derived from an EMBL/GenBank/DDBJ whole genome shotgun (WGS) entry which is preliminary data.</text>
</comment>
<reference evidence="1 2" key="1">
    <citation type="submission" date="2018-07" db="EMBL/GenBank/DDBJ databases">
        <title>Genomic Encyclopedia of Type Strains, Phase IV (KMG-IV): sequencing the most valuable type-strain genomes for metagenomic binning, comparative biology and taxonomic classification.</title>
        <authorList>
            <person name="Goeker M."/>
        </authorList>
    </citation>
    <scope>NUCLEOTIDE SEQUENCE [LARGE SCALE GENOMIC DNA]</scope>
    <source>
        <strain evidence="1 2">DSM 44290</strain>
    </source>
</reference>
<evidence type="ECO:0000313" key="1">
    <source>
        <dbReference type="EMBL" id="RDI64036.1"/>
    </source>
</evidence>
<dbReference type="STRING" id="1210086.GCA_001613105_03505"/>
<proteinExistence type="predicted"/>
<keyword evidence="2" id="KW-1185">Reference proteome</keyword>
<organism evidence="1 2">
    <name type="scientific">Nocardia pseudobrasiliensis</name>
    <dbReference type="NCBI Taxonomy" id="45979"/>
    <lineage>
        <taxon>Bacteria</taxon>
        <taxon>Bacillati</taxon>
        <taxon>Actinomycetota</taxon>
        <taxon>Actinomycetes</taxon>
        <taxon>Mycobacteriales</taxon>
        <taxon>Nocardiaceae</taxon>
        <taxon>Nocardia</taxon>
    </lineage>
</organism>
<protein>
    <recommendedName>
        <fullName evidence="3">Lipoprotein</fullName>
    </recommendedName>
</protein>
<evidence type="ECO:0008006" key="3">
    <source>
        <dbReference type="Google" id="ProtNLM"/>
    </source>
</evidence>
<evidence type="ECO:0000313" key="2">
    <source>
        <dbReference type="Proteomes" id="UP000254869"/>
    </source>
</evidence>
<sequence>MVALMRSLGRYLVVLVVSVSVVAGCGSSPPRETAFHFQVDEGDNLNYFLRDGQSAAHLLLRSGRDPRILVAFPAGNSGTGLWFDSLTTAARWHLDTPPKAVSDKDSRGRELHGIVFEASIPAPVLTPEQAVLSNVRVLRTYGEDGKPVPAEVLTPPTIFGKTVSWARDRLDGAPGYRLALQVTDGTVVDGGSVTAGPDGRIALRVTALTGDAPLTPLSGSALLNGDERDLDRPRNTLSFLSFREKFLAGSWRFDTYFGRDTLLSMMMLMPVLAPDATEAGLRSVLTRLASDGTVAHEEAVSEFAILTHEQQDGTRSAAPIYDYGMVDESYLLAPVAAAYLLDHAEGAPRTANFLRAEAAPNISDGQALVRNLRLVVSTAEPFAHDPRYTNLIALKPGHNAGEWRDSETGLGGGRYPYDVDAILVPAALEATARLLDSGRLDPYLTPDDRTQLSLAAAHAKVWSTEAARLFTVTIDNPTARAAIGSYAESAGVPAQDALAALGSEPVTFPSVALTADGHPIPILHSDDIFDLLLGEPPPDRLDAEVTTMIRPFPLGLMTGTGPVVADPAFADPSLRAQFTTHHYHGTVVWSWQQAAFAAGLQRQLHRPDLPAPIRERLTAAQHTLWQAIVATEPMHSSELWSWRIDNGVYHTVPFGAAAGDVTESNAAQLWSSAYLAIRPPAP</sequence>
<gene>
    <name evidence="1" type="ORF">DFR76_109376</name>
</gene>
<dbReference type="EMBL" id="QQBC01000009">
    <property type="protein sequence ID" value="RDI64036.1"/>
    <property type="molecule type" value="Genomic_DNA"/>
</dbReference>